<evidence type="ECO:0000256" key="6">
    <source>
        <dbReference type="ARBA" id="ARBA00023136"/>
    </source>
</evidence>
<comment type="caution">
    <text evidence="12">The sequence shown here is derived from an EMBL/GenBank/DDBJ whole genome shotgun (WGS) entry which is preliminary data.</text>
</comment>
<dbReference type="PANTHER" id="PTHR48022:SF17">
    <property type="entry name" value="HEXOSE TRANSPORTER"/>
    <property type="match status" value="1"/>
</dbReference>
<keyword evidence="5 10" id="KW-1133">Transmembrane helix</keyword>
<evidence type="ECO:0000259" key="11">
    <source>
        <dbReference type="PROSITE" id="PS50850"/>
    </source>
</evidence>
<dbReference type="FunFam" id="1.20.1250.20:FF:000115">
    <property type="entry name" value="High-affinity glucose transporter"/>
    <property type="match status" value="1"/>
</dbReference>
<evidence type="ECO:0000256" key="8">
    <source>
        <dbReference type="RuleBase" id="RU003346"/>
    </source>
</evidence>
<dbReference type="OrthoDB" id="5141738at2759"/>
<dbReference type="PROSITE" id="PS00216">
    <property type="entry name" value="SUGAR_TRANSPORT_1"/>
    <property type="match status" value="1"/>
</dbReference>
<feature type="transmembrane region" description="Helical" evidence="10">
    <location>
        <begin position="21"/>
        <end position="51"/>
    </location>
</feature>
<dbReference type="NCBIfam" id="TIGR00879">
    <property type="entry name" value="SP"/>
    <property type="match status" value="1"/>
</dbReference>
<keyword evidence="6 10" id="KW-0472">Membrane</keyword>
<dbReference type="InterPro" id="IPR050360">
    <property type="entry name" value="MFS_Sugar_Transporters"/>
</dbReference>
<dbReference type="CDD" id="cd17356">
    <property type="entry name" value="MFS_HXT"/>
    <property type="match status" value="1"/>
</dbReference>
<feature type="region of interest" description="Disordered" evidence="9">
    <location>
        <begin position="505"/>
        <end position="539"/>
    </location>
</feature>
<proteinExistence type="inferred from homology"/>
<evidence type="ECO:0000256" key="10">
    <source>
        <dbReference type="SAM" id="Phobius"/>
    </source>
</evidence>
<feature type="transmembrane region" description="Helical" evidence="10">
    <location>
        <begin position="344"/>
        <end position="365"/>
    </location>
</feature>
<evidence type="ECO:0000313" key="13">
    <source>
        <dbReference type="Proteomes" id="UP001140502"/>
    </source>
</evidence>
<feature type="transmembrane region" description="Helical" evidence="10">
    <location>
        <begin position="106"/>
        <end position="124"/>
    </location>
</feature>
<feature type="transmembrane region" description="Helical" evidence="10">
    <location>
        <begin position="421"/>
        <end position="438"/>
    </location>
</feature>
<reference evidence="12" key="1">
    <citation type="submission" date="2022-10" db="EMBL/GenBank/DDBJ databases">
        <title>Tapping the CABI collections for fungal endophytes: first genome assemblies for Collariella, Neodidymelliopsis, Ascochyta clinopodiicola, Didymella pomorum, Didymosphaeria variabile, Neocosmospora piperis and Neocucurbitaria cava.</title>
        <authorList>
            <person name="Hill R."/>
        </authorList>
    </citation>
    <scope>NUCLEOTIDE SEQUENCE</scope>
    <source>
        <strain evidence="12">IMI 366586</strain>
    </source>
</reference>
<keyword evidence="4 10" id="KW-0812">Transmembrane</keyword>
<keyword evidence="3 8" id="KW-0813">Transport</keyword>
<evidence type="ECO:0000313" key="12">
    <source>
        <dbReference type="EMBL" id="KAJ4325789.1"/>
    </source>
</evidence>
<name>A0A9W8WHN7_9HYPO</name>
<organism evidence="12 13">
    <name type="scientific">Fusarium piperis</name>
    <dbReference type="NCBI Taxonomy" id="1435070"/>
    <lineage>
        <taxon>Eukaryota</taxon>
        <taxon>Fungi</taxon>
        <taxon>Dikarya</taxon>
        <taxon>Ascomycota</taxon>
        <taxon>Pezizomycotina</taxon>
        <taxon>Sordariomycetes</taxon>
        <taxon>Hypocreomycetidae</taxon>
        <taxon>Hypocreales</taxon>
        <taxon>Nectriaceae</taxon>
        <taxon>Fusarium</taxon>
        <taxon>Fusarium solani species complex</taxon>
    </lineage>
</organism>
<keyword evidence="13" id="KW-1185">Reference proteome</keyword>
<gene>
    <name evidence="12" type="primary">SNF3</name>
    <name evidence="12" type="ORF">N0V84_003338</name>
</gene>
<dbReference type="InterPro" id="IPR005829">
    <property type="entry name" value="Sugar_transporter_CS"/>
</dbReference>
<feature type="domain" description="Major facilitator superfamily (MFS) profile" evidence="11">
    <location>
        <begin position="24"/>
        <end position="480"/>
    </location>
</feature>
<dbReference type="GO" id="GO:0005351">
    <property type="term" value="F:carbohydrate:proton symporter activity"/>
    <property type="evidence" value="ECO:0007669"/>
    <property type="project" value="TreeGrafter"/>
</dbReference>
<dbReference type="GO" id="GO:0005536">
    <property type="term" value="F:D-glucose binding"/>
    <property type="evidence" value="ECO:0007669"/>
    <property type="project" value="UniProtKB-ARBA"/>
</dbReference>
<dbReference type="PRINTS" id="PR00171">
    <property type="entry name" value="SUGRTRNSPORT"/>
</dbReference>
<dbReference type="InterPro" id="IPR020846">
    <property type="entry name" value="MFS_dom"/>
</dbReference>
<dbReference type="Proteomes" id="UP001140502">
    <property type="component" value="Unassembled WGS sequence"/>
</dbReference>
<dbReference type="GO" id="GO:0010255">
    <property type="term" value="P:glucose mediated signaling pathway"/>
    <property type="evidence" value="ECO:0007669"/>
    <property type="project" value="UniProtKB-ARBA"/>
</dbReference>
<sequence length="539" mass="59533">MNTLRRASLSKPEEEGKAWPAIAIGMFVAFGGVLYGYDTGTISGILAMPYWQRLFSTGWRDSDGDLNITTSQESGIVSILSAGTFFGALSSPFMTDYIGRRPGLMIATWVFNLGVALQTAATAIPMFLAGRFFAGFGVGQISAIIPLYQSETAPKWIRGAIVGAYQWAITIGLLLAAIVNNATAKRNDTGSYRIPIAVQFAYSLILFGGMCILPETPRFLIKCDRHDEAAKALGRIRRLPQEHPAIQAELTEVRANHEYEKTLGQASYLDCFRPPILKRQFTGMALQALQQLTGINFIFYYGTKYFENSGISSGFVISMITSAINVASTLPGMYAIDKWGRRPLLFWGAIGMCVSQFIVAMSGTFSTGQNDNGTIFVKNLAGQRAAVSFVCIYIFFFASTWGPLAWVVTGEIFPLKTRAKSLSMTTATNWLLNWAIAYSTPYLVDFGPGKANLQSKIFFIWFGCCFICIAFVYFFIYETKGLSLEEVDQLYDEVSVARKSTQWKPTESWEHRQSVTGPGGKMFGNENGEVTHDEKNEAV</sequence>
<dbReference type="PROSITE" id="PS00217">
    <property type="entry name" value="SUGAR_TRANSPORT_2"/>
    <property type="match status" value="1"/>
</dbReference>
<evidence type="ECO:0000256" key="1">
    <source>
        <dbReference type="ARBA" id="ARBA00004141"/>
    </source>
</evidence>
<evidence type="ECO:0000256" key="9">
    <source>
        <dbReference type="SAM" id="MobiDB-lite"/>
    </source>
</evidence>
<feature type="transmembrane region" description="Helical" evidence="10">
    <location>
        <begin position="75"/>
        <end position="94"/>
    </location>
</feature>
<dbReference type="InterPro" id="IPR036259">
    <property type="entry name" value="MFS_trans_sf"/>
</dbReference>
<evidence type="ECO:0000256" key="7">
    <source>
        <dbReference type="ARBA" id="ARBA00023180"/>
    </source>
</evidence>
<evidence type="ECO:0000256" key="2">
    <source>
        <dbReference type="ARBA" id="ARBA00010992"/>
    </source>
</evidence>
<dbReference type="GO" id="GO:0005886">
    <property type="term" value="C:plasma membrane"/>
    <property type="evidence" value="ECO:0007669"/>
    <property type="project" value="UniProtKB-ARBA"/>
</dbReference>
<dbReference type="EMBL" id="JAPEUR010000047">
    <property type="protein sequence ID" value="KAJ4325789.1"/>
    <property type="molecule type" value="Genomic_DNA"/>
</dbReference>
<evidence type="ECO:0000256" key="4">
    <source>
        <dbReference type="ARBA" id="ARBA00022692"/>
    </source>
</evidence>
<evidence type="ECO:0000256" key="3">
    <source>
        <dbReference type="ARBA" id="ARBA00022448"/>
    </source>
</evidence>
<evidence type="ECO:0000256" key="5">
    <source>
        <dbReference type="ARBA" id="ARBA00022989"/>
    </source>
</evidence>
<feature type="transmembrane region" description="Helical" evidence="10">
    <location>
        <begin position="458"/>
        <end position="476"/>
    </location>
</feature>
<feature type="transmembrane region" description="Helical" evidence="10">
    <location>
        <begin position="192"/>
        <end position="213"/>
    </location>
</feature>
<comment type="subcellular location">
    <subcellularLocation>
        <location evidence="1">Membrane</location>
        <topology evidence="1">Multi-pass membrane protein</topology>
    </subcellularLocation>
</comment>
<protein>
    <submittedName>
        <fullName evidence="12">Plasma membrane low glucose sensor</fullName>
    </submittedName>
</protein>
<dbReference type="PANTHER" id="PTHR48022">
    <property type="entry name" value="PLASTIDIC GLUCOSE TRANSPORTER 4"/>
    <property type="match status" value="1"/>
</dbReference>
<comment type="similarity">
    <text evidence="2 8">Belongs to the major facilitator superfamily. Sugar transporter (TC 2.A.1.1) family.</text>
</comment>
<dbReference type="PROSITE" id="PS50850">
    <property type="entry name" value="MFS"/>
    <property type="match status" value="1"/>
</dbReference>
<accession>A0A9W8WHN7</accession>
<keyword evidence="7" id="KW-0325">Glycoprotein</keyword>
<feature type="transmembrane region" description="Helical" evidence="10">
    <location>
        <begin position="160"/>
        <end position="180"/>
    </location>
</feature>
<feature type="transmembrane region" description="Helical" evidence="10">
    <location>
        <begin position="385"/>
        <end position="409"/>
    </location>
</feature>
<dbReference type="InterPro" id="IPR005828">
    <property type="entry name" value="MFS_sugar_transport-like"/>
</dbReference>
<dbReference type="InterPro" id="IPR003663">
    <property type="entry name" value="Sugar/inositol_transpt"/>
</dbReference>
<dbReference type="Gene3D" id="1.20.1250.20">
    <property type="entry name" value="MFS general substrate transporter like domains"/>
    <property type="match status" value="1"/>
</dbReference>
<feature type="transmembrane region" description="Helical" evidence="10">
    <location>
        <begin position="313"/>
        <end position="332"/>
    </location>
</feature>
<dbReference type="AlphaFoldDB" id="A0A9W8WHN7"/>
<feature type="compositionally biased region" description="Basic and acidic residues" evidence="9">
    <location>
        <begin position="529"/>
        <end position="539"/>
    </location>
</feature>
<dbReference type="Pfam" id="PF00083">
    <property type="entry name" value="Sugar_tr"/>
    <property type="match status" value="1"/>
</dbReference>
<dbReference type="SUPFAM" id="SSF103473">
    <property type="entry name" value="MFS general substrate transporter"/>
    <property type="match status" value="1"/>
</dbReference>